<dbReference type="AlphaFoldDB" id="H3ZPK8"/>
<accession>H3ZPK8</accession>
<dbReference type="Proteomes" id="UP000015502">
    <property type="component" value="Chromosome"/>
</dbReference>
<evidence type="ECO:0000313" key="2">
    <source>
        <dbReference type="Proteomes" id="UP000015502"/>
    </source>
</evidence>
<dbReference type="EMBL" id="CP006670">
    <property type="protein sequence ID" value="EHR78052.1"/>
    <property type="molecule type" value="Genomic_DNA"/>
</dbReference>
<dbReference type="KEGG" id="tlt:OCC_04315"/>
<dbReference type="OrthoDB" id="100195at2157"/>
<evidence type="ECO:0000313" key="1">
    <source>
        <dbReference type="EMBL" id="EHR78052.1"/>
    </source>
</evidence>
<dbReference type="PaxDb" id="523849-OCC_04315"/>
<protein>
    <submittedName>
        <fullName evidence="1">Uncharacterized protein</fullName>
    </submittedName>
</protein>
<gene>
    <name evidence="1" type="ORF">OCC_04315</name>
</gene>
<sequence>MASDILFDKGYWIERARHREEVFQNLERFLQKRNKTALESLLRSLWASEAISSIDKAIDRRIINRGFTVGDIAEKLEVVKKDPEKLVEEKIPGFGPASITEILFCIDPERFAVFNKRANVGLKKFGHGDFERNVFTRDLYKKFTMAIEQVVQDFELVKENIEEKVGISIPKFDFIDGVFNLLYEGKLSIDEFNELKQQLAIGNMRKWVSNNGIYEVIQKVAQQYIYQLEKGDSKENAIEKAVYYGVGMIDSFKEFHDPKKKHSLVITLETIAELTRGIANLLRERS</sequence>
<reference evidence="1 2" key="1">
    <citation type="journal article" date="2012" name="J. Bacteriol.">
        <title>Genome sequence of the model hyperthermophilic archaeon Thermococcus litoralis NS-C.</title>
        <authorList>
            <person name="Gardner A.F."/>
            <person name="Kumar S."/>
            <person name="Perler F.B."/>
        </authorList>
    </citation>
    <scope>NUCLEOTIDE SEQUENCE [LARGE SCALE GENOMIC DNA]</scope>
    <source>
        <strain evidence="2">ATCC 51850 / DSM 5473 / JCM 8560 / NS-C</strain>
    </source>
</reference>
<organism evidence="1 2">
    <name type="scientific">Thermococcus litoralis (strain ATCC 51850 / DSM 5473 / JCM 8560 / NS-C)</name>
    <dbReference type="NCBI Taxonomy" id="523849"/>
    <lineage>
        <taxon>Archaea</taxon>
        <taxon>Methanobacteriati</taxon>
        <taxon>Methanobacteriota</taxon>
        <taxon>Thermococci</taxon>
        <taxon>Thermococcales</taxon>
        <taxon>Thermococcaceae</taxon>
        <taxon>Thermococcus</taxon>
    </lineage>
</organism>
<keyword evidence="2" id="KW-1185">Reference proteome</keyword>
<name>H3ZPK8_THELN</name>
<dbReference type="HOGENOM" id="CLU_999730_0_0_2"/>
<proteinExistence type="predicted"/>
<dbReference type="GeneID" id="16548668"/>
<dbReference type="RefSeq" id="WP_004069044.1">
    <property type="nucleotide sequence ID" value="NC_022084.1"/>
</dbReference>